<evidence type="ECO:0008006" key="5">
    <source>
        <dbReference type="Google" id="ProtNLM"/>
    </source>
</evidence>
<accession>A0AA40A3U1</accession>
<protein>
    <recommendedName>
        <fullName evidence="5">Secreted protein</fullName>
    </recommendedName>
</protein>
<dbReference type="AlphaFoldDB" id="A0AA40A3U1"/>
<keyword evidence="2" id="KW-0732">Signal</keyword>
<organism evidence="3 4">
    <name type="scientific">Lasiosphaeris hirsuta</name>
    <dbReference type="NCBI Taxonomy" id="260670"/>
    <lineage>
        <taxon>Eukaryota</taxon>
        <taxon>Fungi</taxon>
        <taxon>Dikarya</taxon>
        <taxon>Ascomycota</taxon>
        <taxon>Pezizomycotina</taxon>
        <taxon>Sordariomycetes</taxon>
        <taxon>Sordariomycetidae</taxon>
        <taxon>Sordariales</taxon>
        <taxon>Lasiosphaeriaceae</taxon>
        <taxon>Lasiosphaeris</taxon>
    </lineage>
</organism>
<name>A0AA40A3U1_9PEZI</name>
<evidence type="ECO:0000256" key="1">
    <source>
        <dbReference type="SAM" id="MobiDB-lite"/>
    </source>
</evidence>
<dbReference type="EMBL" id="JAUKUA010000006">
    <property type="protein sequence ID" value="KAK0708699.1"/>
    <property type="molecule type" value="Genomic_DNA"/>
</dbReference>
<feature type="chain" id="PRO_5041393061" description="Secreted protein" evidence="2">
    <location>
        <begin position="31"/>
        <end position="118"/>
    </location>
</feature>
<feature type="signal peptide" evidence="2">
    <location>
        <begin position="1"/>
        <end position="30"/>
    </location>
</feature>
<evidence type="ECO:0000256" key="2">
    <source>
        <dbReference type="SAM" id="SignalP"/>
    </source>
</evidence>
<keyword evidence="4" id="KW-1185">Reference proteome</keyword>
<dbReference type="Proteomes" id="UP001172102">
    <property type="component" value="Unassembled WGS sequence"/>
</dbReference>
<feature type="region of interest" description="Disordered" evidence="1">
    <location>
        <begin position="89"/>
        <end position="118"/>
    </location>
</feature>
<sequence>MRTSYTSELILFLFLLSFFFPAAKFQGVSSDETRPREPIIPHPTMINTFSFSPVHMLSQGERYAQFCSNRCRAGPAWIYGWRKGFPRSSDPDIQAPRAPGQVSAPAPWSLNHRPPPRP</sequence>
<comment type="caution">
    <text evidence="3">The sequence shown here is derived from an EMBL/GenBank/DDBJ whole genome shotgun (WGS) entry which is preliminary data.</text>
</comment>
<evidence type="ECO:0000313" key="3">
    <source>
        <dbReference type="EMBL" id="KAK0708699.1"/>
    </source>
</evidence>
<evidence type="ECO:0000313" key="4">
    <source>
        <dbReference type="Proteomes" id="UP001172102"/>
    </source>
</evidence>
<reference evidence="3" key="1">
    <citation type="submission" date="2023-06" db="EMBL/GenBank/DDBJ databases">
        <title>Genome-scale phylogeny and comparative genomics of the fungal order Sordariales.</title>
        <authorList>
            <consortium name="Lawrence Berkeley National Laboratory"/>
            <person name="Hensen N."/>
            <person name="Bonometti L."/>
            <person name="Westerberg I."/>
            <person name="Brannstrom I.O."/>
            <person name="Guillou S."/>
            <person name="Cros-Aarteil S."/>
            <person name="Calhoun S."/>
            <person name="Haridas S."/>
            <person name="Kuo A."/>
            <person name="Mondo S."/>
            <person name="Pangilinan J."/>
            <person name="Riley R."/>
            <person name="Labutti K."/>
            <person name="Andreopoulos B."/>
            <person name="Lipzen A."/>
            <person name="Chen C."/>
            <person name="Yanf M."/>
            <person name="Daum C."/>
            <person name="Ng V."/>
            <person name="Clum A."/>
            <person name="Steindorff A."/>
            <person name="Ohm R."/>
            <person name="Martin F."/>
            <person name="Silar P."/>
            <person name="Natvig D."/>
            <person name="Lalanne C."/>
            <person name="Gautier V."/>
            <person name="Ament-Velasquez S.L."/>
            <person name="Kruys A."/>
            <person name="Hutchinson M.I."/>
            <person name="Powell A.J."/>
            <person name="Barry K."/>
            <person name="Miller A.N."/>
            <person name="Grigoriev I.V."/>
            <person name="Debuchy R."/>
            <person name="Gladieux P."/>
            <person name="Thoren M.H."/>
            <person name="Johannesson H."/>
        </authorList>
    </citation>
    <scope>NUCLEOTIDE SEQUENCE</scope>
    <source>
        <strain evidence="3">SMH4607-1</strain>
    </source>
</reference>
<proteinExistence type="predicted"/>
<gene>
    <name evidence="3" type="ORF">B0H67DRAFT_590950</name>
</gene>
<feature type="non-terminal residue" evidence="3">
    <location>
        <position position="118"/>
    </location>
</feature>